<dbReference type="OrthoDB" id="389092at2759"/>
<gene>
    <name evidence="3" type="ORF">PVNG_05349</name>
</gene>
<dbReference type="Proteomes" id="UP000053239">
    <property type="component" value="Unassembled WGS sequence"/>
</dbReference>
<name>A0A0J9WEM5_PLAVI</name>
<dbReference type="EMBL" id="KQ235299">
    <property type="protein sequence ID" value="KNA00919.1"/>
    <property type="molecule type" value="Genomic_DNA"/>
</dbReference>
<accession>A0A0J9WEM5</accession>
<protein>
    <recommendedName>
        <fullName evidence="5">VIR protein</fullName>
    </recommendedName>
</protein>
<evidence type="ECO:0000256" key="1">
    <source>
        <dbReference type="SAM" id="MobiDB-lite"/>
    </source>
</evidence>
<feature type="compositionally biased region" description="Basic and acidic residues" evidence="1">
    <location>
        <begin position="228"/>
        <end position="253"/>
    </location>
</feature>
<keyword evidence="2" id="KW-0812">Transmembrane</keyword>
<feature type="transmembrane region" description="Helical" evidence="2">
    <location>
        <begin position="351"/>
        <end position="370"/>
    </location>
</feature>
<evidence type="ECO:0000313" key="4">
    <source>
        <dbReference type="Proteomes" id="UP000053239"/>
    </source>
</evidence>
<keyword evidence="2" id="KW-0472">Membrane</keyword>
<evidence type="ECO:0008006" key="5">
    <source>
        <dbReference type="Google" id="ProtNLM"/>
    </source>
</evidence>
<sequence>MDCSNHQGLYLNFYCYSKLKPYFSENRITESGKEYLKKSIDALKVKGKYNDSYSDIFYDLAGSFMEYHAFLIIGQIPSCKLINYMLNAKFGNTYKHVDETLFEDFKEFTDLFFKEYSSISSSCKRYMKYLEGDELYKMKTLYTLYDEYEKFTPEKKTNTNILCSDLNVLRVQYNPFLNKYDGKENTDELMEKLINLKESIEKNPLLINAKCQNEIKYFHSPTQYLEKKNQEREKAAREAEAAKVAQQRKEAEQAAKNQALPGKEPQETRSLQVSQTSQETQDELRGRLLIQSQHAGTKLSESLGFEKTRTNLRDPELYESGYTITAPPSGEGIMDSIKGTFNRIVENVEPAPILGVSGGMGVLFIILKVLTNLNSYTYTYNKCIKIYHYRKITY</sequence>
<organism evidence="3 4">
    <name type="scientific">Plasmodium vivax North Korean</name>
    <dbReference type="NCBI Taxonomy" id="1035514"/>
    <lineage>
        <taxon>Eukaryota</taxon>
        <taxon>Sar</taxon>
        <taxon>Alveolata</taxon>
        <taxon>Apicomplexa</taxon>
        <taxon>Aconoidasida</taxon>
        <taxon>Haemosporida</taxon>
        <taxon>Plasmodiidae</taxon>
        <taxon>Plasmodium</taxon>
        <taxon>Plasmodium (Plasmodium)</taxon>
    </lineage>
</organism>
<proteinExistence type="predicted"/>
<feature type="region of interest" description="Disordered" evidence="1">
    <location>
        <begin position="228"/>
        <end position="278"/>
    </location>
</feature>
<reference evidence="3 4" key="1">
    <citation type="submission" date="2011-09" db="EMBL/GenBank/DDBJ databases">
        <title>The Genome Sequence of Plasmodium vivax North Korean.</title>
        <authorList>
            <consortium name="The Broad Institute Genome Sequencing Platform"/>
            <consortium name="The Broad Institute Genome Sequencing Center for Infectious Disease"/>
            <person name="Neafsey D."/>
            <person name="Carlton J."/>
            <person name="Barnwell J."/>
            <person name="Collins W."/>
            <person name="Escalante A."/>
            <person name="Mullikin J."/>
            <person name="Saul A."/>
            <person name="Guigo R."/>
            <person name="Camara F."/>
            <person name="Young S.K."/>
            <person name="Zeng Q."/>
            <person name="Gargeya S."/>
            <person name="Fitzgerald M."/>
            <person name="Haas B."/>
            <person name="Abouelleil A."/>
            <person name="Alvarado L."/>
            <person name="Arachchi H.M."/>
            <person name="Berlin A."/>
            <person name="Brown A."/>
            <person name="Chapman S.B."/>
            <person name="Chen Z."/>
            <person name="Dunbar C."/>
            <person name="Freedman E."/>
            <person name="Gearin G."/>
            <person name="Gellesch M."/>
            <person name="Goldberg J."/>
            <person name="Griggs A."/>
            <person name="Gujja S."/>
            <person name="Heiman D."/>
            <person name="Howarth C."/>
            <person name="Larson L."/>
            <person name="Lui A."/>
            <person name="MacDonald P.J.P."/>
            <person name="Montmayeur A."/>
            <person name="Murphy C."/>
            <person name="Neiman D."/>
            <person name="Pearson M."/>
            <person name="Priest M."/>
            <person name="Roberts A."/>
            <person name="Saif S."/>
            <person name="Shea T."/>
            <person name="Shenoy N."/>
            <person name="Sisk P."/>
            <person name="Stolte C."/>
            <person name="Sykes S."/>
            <person name="Wortman J."/>
            <person name="Nusbaum C."/>
            <person name="Birren B."/>
        </authorList>
    </citation>
    <scope>NUCLEOTIDE SEQUENCE [LARGE SCALE GENOMIC DNA]</scope>
    <source>
        <strain evidence="3 4">North Korean</strain>
    </source>
</reference>
<keyword evidence="2" id="KW-1133">Transmembrane helix</keyword>
<evidence type="ECO:0000256" key="2">
    <source>
        <dbReference type="SAM" id="Phobius"/>
    </source>
</evidence>
<feature type="compositionally biased region" description="Polar residues" evidence="1">
    <location>
        <begin position="268"/>
        <end position="278"/>
    </location>
</feature>
<evidence type="ECO:0000313" key="3">
    <source>
        <dbReference type="EMBL" id="KNA00919.1"/>
    </source>
</evidence>
<dbReference type="AlphaFoldDB" id="A0A0J9WEM5"/>